<dbReference type="AlphaFoldDB" id="A0A382AZ74"/>
<evidence type="ECO:0000313" key="1">
    <source>
        <dbReference type="EMBL" id="SVB06769.1"/>
    </source>
</evidence>
<name>A0A382AZ74_9ZZZZ</name>
<accession>A0A382AZ74</accession>
<protein>
    <submittedName>
        <fullName evidence="1">Uncharacterized protein</fullName>
    </submittedName>
</protein>
<organism evidence="1">
    <name type="scientific">marine metagenome</name>
    <dbReference type="NCBI Taxonomy" id="408172"/>
    <lineage>
        <taxon>unclassified sequences</taxon>
        <taxon>metagenomes</taxon>
        <taxon>ecological metagenomes</taxon>
    </lineage>
</organism>
<sequence>MVIGLEGHIIGEIQCLPSTSDASCSNNVSI</sequence>
<gene>
    <name evidence="1" type="ORF">METZ01_LOCUS159623</name>
</gene>
<dbReference type="EMBL" id="UINC01027472">
    <property type="protein sequence ID" value="SVB06769.1"/>
    <property type="molecule type" value="Genomic_DNA"/>
</dbReference>
<proteinExistence type="predicted"/>
<reference evidence="1" key="1">
    <citation type="submission" date="2018-05" db="EMBL/GenBank/DDBJ databases">
        <authorList>
            <person name="Lanie J.A."/>
            <person name="Ng W.-L."/>
            <person name="Kazmierczak K.M."/>
            <person name="Andrzejewski T.M."/>
            <person name="Davidsen T.M."/>
            <person name="Wayne K.J."/>
            <person name="Tettelin H."/>
            <person name="Glass J.I."/>
            <person name="Rusch D."/>
            <person name="Podicherti R."/>
            <person name="Tsui H.-C.T."/>
            <person name="Winkler M.E."/>
        </authorList>
    </citation>
    <scope>NUCLEOTIDE SEQUENCE</scope>
</reference>